<proteinExistence type="predicted"/>
<dbReference type="InterPro" id="IPR052024">
    <property type="entry name" value="Methanogen_methyltrans"/>
</dbReference>
<organism evidence="2 3">
    <name type="scientific">Anaerobium acetethylicum</name>
    <dbReference type="NCBI Taxonomy" id="1619234"/>
    <lineage>
        <taxon>Bacteria</taxon>
        <taxon>Bacillati</taxon>
        <taxon>Bacillota</taxon>
        <taxon>Clostridia</taxon>
        <taxon>Lachnospirales</taxon>
        <taxon>Lachnospiraceae</taxon>
        <taxon>Anaerobium</taxon>
    </lineage>
</organism>
<dbReference type="RefSeq" id="WP_091236941.1">
    <property type="nucleotide sequence ID" value="NZ_FMKA01000051.1"/>
</dbReference>
<evidence type="ECO:0000313" key="3">
    <source>
        <dbReference type="Proteomes" id="UP000199315"/>
    </source>
</evidence>
<dbReference type="AlphaFoldDB" id="A0A1D3TYU3"/>
<evidence type="ECO:0000313" key="2">
    <source>
        <dbReference type="EMBL" id="SCP99650.1"/>
    </source>
</evidence>
<gene>
    <name evidence="2" type="ORF">SAMN05421730_10514</name>
</gene>
<sequence>MNSIERFYATVERRPVDRPAAWLGMPDIFAQPALFECYGVKDMHELKLAVGDDFYAVEVPYKSETASAIYAAFDWYMDGSDVDAEERTLTEPGCFADAEELEDLEFFEWPDPAKYIDVEECRRRVDNAPEDKAVLGIMWSAHFQDTCAAFGMETALMNMVANPEIYEAVNEKVMEFYLKANEIFYEATKGRLNVVLIGNDMGSQRGLMISPEMVRRFIIPGCRRLVEQAHSYGLKVIYHSCGSIADVIPDLIDAGVDIIHPIQALAEGMDPQILKEKFEGRASFCGGVDTQDLLVNGSVEEVKETVRKLRSIFPSGLIVSPSHEAILPDVPPCNIKALFDEAQKIYPV</sequence>
<dbReference type="InterPro" id="IPR000257">
    <property type="entry name" value="Uroporphyrinogen_deCOase"/>
</dbReference>
<dbReference type="GO" id="GO:0006779">
    <property type="term" value="P:porphyrin-containing compound biosynthetic process"/>
    <property type="evidence" value="ECO:0007669"/>
    <property type="project" value="InterPro"/>
</dbReference>
<evidence type="ECO:0000259" key="1">
    <source>
        <dbReference type="Pfam" id="PF01208"/>
    </source>
</evidence>
<protein>
    <submittedName>
        <fullName evidence="2">Uroporphyrinogen decarboxylase</fullName>
    </submittedName>
</protein>
<accession>A0A1D3TYU3</accession>
<dbReference type="GO" id="GO:0004853">
    <property type="term" value="F:uroporphyrinogen decarboxylase activity"/>
    <property type="evidence" value="ECO:0007669"/>
    <property type="project" value="InterPro"/>
</dbReference>
<feature type="domain" description="Uroporphyrinogen decarboxylase (URO-D)" evidence="1">
    <location>
        <begin position="118"/>
        <end position="344"/>
    </location>
</feature>
<dbReference type="PANTHER" id="PTHR47099">
    <property type="entry name" value="METHYLCOBAMIDE:COM METHYLTRANSFERASE MTBA"/>
    <property type="match status" value="1"/>
</dbReference>
<dbReference type="STRING" id="1619234.SAMN05421730_10514"/>
<dbReference type="EMBL" id="FMKA01000051">
    <property type="protein sequence ID" value="SCP99650.1"/>
    <property type="molecule type" value="Genomic_DNA"/>
</dbReference>
<dbReference type="InterPro" id="IPR038071">
    <property type="entry name" value="UROD/MetE-like_sf"/>
</dbReference>
<dbReference type="PANTHER" id="PTHR47099:SF1">
    <property type="entry name" value="METHYLCOBAMIDE:COM METHYLTRANSFERASE MTBA"/>
    <property type="match status" value="1"/>
</dbReference>
<name>A0A1D3TYU3_9FIRM</name>
<dbReference type="Gene3D" id="3.20.20.210">
    <property type="match status" value="1"/>
</dbReference>
<dbReference type="OrthoDB" id="9815759at2"/>
<dbReference type="Proteomes" id="UP000199315">
    <property type="component" value="Unassembled WGS sequence"/>
</dbReference>
<keyword evidence="3" id="KW-1185">Reference proteome</keyword>
<dbReference type="Pfam" id="PF01208">
    <property type="entry name" value="URO-D"/>
    <property type="match status" value="1"/>
</dbReference>
<dbReference type="SUPFAM" id="SSF51726">
    <property type="entry name" value="UROD/MetE-like"/>
    <property type="match status" value="1"/>
</dbReference>
<reference evidence="2 3" key="1">
    <citation type="submission" date="2016-09" db="EMBL/GenBank/DDBJ databases">
        <authorList>
            <person name="Capua I."/>
            <person name="De Benedictis P."/>
            <person name="Joannis T."/>
            <person name="Lombin L.H."/>
            <person name="Cattoli G."/>
        </authorList>
    </citation>
    <scope>NUCLEOTIDE SEQUENCE [LARGE SCALE GENOMIC DNA]</scope>
    <source>
        <strain evidence="2 3">GluBS11</strain>
    </source>
</reference>